<evidence type="ECO:0000256" key="2">
    <source>
        <dbReference type="ARBA" id="ARBA00023277"/>
    </source>
</evidence>
<dbReference type="Pfam" id="PF05691">
    <property type="entry name" value="Raffinose_syn"/>
    <property type="match status" value="1"/>
</dbReference>
<keyword evidence="3" id="KW-0418">Kinase</keyword>
<dbReference type="InterPro" id="IPR008811">
    <property type="entry name" value="Glycosyl_hydrolases_36"/>
</dbReference>
<comment type="caution">
    <text evidence="3">The sequence shown here is derived from an EMBL/GenBank/DDBJ whole genome shotgun (WGS) entry which is preliminary data.</text>
</comment>
<protein>
    <submittedName>
        <fullName evidence="3">Protein kinase complex component</fullName>
    </submittedName>
</protein>
<dbReference type="PANTHER" id="PTHR31268">
    <property type="match status" value="1"/>
</dbReference>
<dbReference type="PANTHER" id="PTHR31268:SF32">
    <property type="entry name" value="GALACTINOL--SUCROSE GALACTOSYLTRANSFERASE 2-RELATED"/>
    <property type="match status" value="1"/>
</dbReference>
<name>A0AAD5X791_9FUNG</name>
<dbReference type="GO" id="GO:0016301">
    <property type="term" value="F:kinase activity"/>
    <property type="evidence" value="ECO:0007669"/>
    <property type="project" value="UniProtKB-KW"/>
</dbReference>
<evidence type="ECO:0000256" key="1">
    <source>
        <dbReference type="ARBA" id="ARBA00007240"/>
    </source>
</evidence>
<gene>
    <name evidence="3" type="primary">SIP1_2</name>
    <name evidence="3" type="ORF">HK100_009687</name>
</gene>
<evidence type="ECO:0000313" key="4">
    <source>
        <dbReference type="Proteomes" id="UP001211907"/>
    </source>
</evidence>
<evidence type="ECO:0000313" key="3">
    <source>
        <dbReference type="EMBL" id="KAJ3082395.1"/>
    </source>
</evidence>
<proteinExistence type="inferred from homology"/>
<sequence>MSHSPNVIFDTILGKLGSGEIKQWQSTFRASDDFYPTQPQSHQWHVYTNAINTLLLGSFARGHTILDWDMFHSKHTYSFLHAAARAVSGSTVYVSDKLGEHDAALIKSMSVAGRALRSQNGPAWPSADSIFVDPLDDAIGKPLFKISNAVGGGSAGESGVVVGIFNFGDPVARVPGAGWVSLDDLNHATAVSAGVDNSKDFAVLFAKTQKVVVVSRNEPVPVVVDSGDAEVVTFAPLLQTGDNFGGAVGTVGLLEKLNGYAAVYQSILKTPETDFASSVTYSAGLWASGVVGIYIENPEKVSAVRVDGKLVATAANSNNAQVSWLSETKILAVDCRANGREEIKDTVVE</sequence>
<feature type="non-terminal residue" evidence="3">
    <location>
        <position position="349"/>
    </location>
</feature>
<organism evidence="3 4">
    <name type="scientific">Physocladia obscura</name>
    <dbReference type="NCBI Taxonomy" id="109957"/>
    <lineage>
        <taxon>Eukaryota</taxon>
        <taxon>Fungi</taxon>
        <taxon>Fungi incertae sedis</taxon>
        <taxon>Chytridiomycota</taxon>
        <taxon>Chytridiomycota incertae sedis</taxon>
        <taxon>Chytridiomycetes</taxon>
        <taxon>Chytridiales</taxon>
        <taxon>Chytriomycetaceae</taxon>
        <taxon>Physocladia</taxon>
    </lineage>
</organism>
<keyword evidence="2" id="KW-0119">Carbohydrate metabolism</keyword>
<dbReference type="SUPFAM" id="SSF51445">
    <property type="entry name" value="(Trans)glycosidases"/>
    <property type="match status" value="1"/>
</dbReference>
<reference evidence="3" key="1">
    <citation type="submission" date="2020-05" db="EMBL/GenBank/DDBJ databases">
        <title>Phylogenomic resolution of chytrid fungi.</title>
        <authorList>
            <person name="Stajich J.E."/>
            <person name="Amses K."/>
            <person name="Simmons R."/>
            <person name="Seto K."/>
            <person name="Myers J."/>
            <person name="Bonds A."/>
            <person name="Quandt C.A."/>
            <person name="Barry K."/>
            <person name="Liu P."/>
            <person name="Grigoriev I."/>
            <person name="Longcore J.E."/>
            <person name="James T.Y."/>
        </authorList>
    </citation>
    <scope>NUCLEOTIDE SEQUENCE</scope>
    <source>
        <strain evidence="3">JEL0513</strain>
    </source>
</reference>
<accession>A0AAD5X791</accession>
<keyword evidence="4" id="KW-1185">Reference proteome</keyword>
<dbReference type="InterPro" id="IPR017853">
    <property type="entry name" value="GH"/>
</dbReference>
<dbReference type="EMBL" id="JADGJH010005051">
    <property type="protein sequence ID" value="KAJ3082395.1"/>
    <property type="molecule type" value="Genomic_DNA"/>
</dbReference>
<comment type="similarity">
    <text evidence="1">Belongs to the glycosyl hydrolases 36 family.</text>
</comment>
<dbReference type="Proteomes" id="UP001211907">
    <property type="component" value="Unassembled WGS sequence"/>
</dbReference>
<dbReference type="AlphaFoldDB" id="A0AAD5X791"/>
<keyword evidence="3" id="KW-0808">Transferase</keyword>